<evidence type="ECO:0000256" key="1">
    <source>
        <dbReference type="SAM" id="MobiDB-lite"/>
    </source>
</evidence>
<keyword evidence="2" id="KW-0732">Signal</keyword>
<proteinExistence type="predicted"/>
<dbReference type="OrthoDB" id="292768at2"/>
<feature type="compositionally biased region" description="Low complexity" evidence="1">
    <location>
        <begin position="140"/>
        <end position="169"/>
    </location>
</feature>
<feature type="region of interest" description="Disordered" evidence="1">
    <location>
        <begin position="81"/>
        <end position="225"/>
    </location>
</feature>
<dbReference type="EMBL" id="SJPQ01000002">
    <property type="protein sequence ID" value="TWT88708.1"/>
    <property type="molecule type" value="Genomic_DNA"/>
</dbReference>
<evidence type="ECO:0000256" key="2">
    <source>
        <dbReference type="SAM" id="SignalP"/>
    </source>
</evidence>
<gene>
    <name evidence="3" type="ORF">Mal64_21960</name>
</gene>
<feature type="compositionally biased region" description="Pro residues" evidence="1">
    <location>
        <begin position="170"/>
        <end position="184"/>
    </location>
</feature>
<organism evidence="3 4">
    <name type="scientific">Pseudobythopirellula maris</name>
    <dbReference type="NCBI Taxonomy" id="2527991"/>
    <lineage>
        <taxon>Bacteria</taxon>
        <taxon>Pseudomonadati</taxon>
        <taxon>Planctomycetota</taxon>
        <taxon>Planctomycetia</taxon>
        <taxon>Pirellulales</taxon>
        <taxon>Lacipirellulaceae</taxon>
        <taxon>Pseudobythopirellula</taxon>
    </lineage>
</organism>
<evidence type="ECO:0000313" key="4">
    <source>
        <dbReference type="Proteomes" id="UP000315440"/>
    </source>
</evidence>
<feature type="chain" id="PRO_5022746202" evidence="2">
    <location>
        <begin position="27"/>
        <end position="290"/>
    </location>
</feature>
<accession>A0A5C5ZNG0</accession>
<evidence type="ECO:0000313" key="3">
    <source>
        <dbReference type="EMBL" id="TWT88708.1"/>
    </source>
</evidence>
<reference evidence="3 4" key="1">
    <citation type="submission" date="2019-02" db="EMBL/GenBank/DDBJ databases">
        <title>Deep-cultivation of Planctomycetes and their phenomic and genomic characterization uncovers novel biology.</title>
        <authorList>
            <person name="Wiegand S."/>
            <person name="Jogler M."/>
            <person name="Boedeker C."/>
            <person name="Pinto D."/>
            <person name="Vollmers J."/>
            <person name="Rivas-Marin E."/>
            <person name="Kohn T."/>
            <person name="Peeters S.H."/>
            <person name="Heuer A."/>
            <person name="Rast P."/>
            <person name="Oberbeckmann S."/>
            <person name="Bunk B."/>
            <person name="Jeske O."/>
            <person name="Meyerdierks A."/>
            <person name="Storesund J.E."/>
            <person name="Kallscheuer N."/>
            <person name="Luecker S."/>
            <person name="Lage O.M."/>
            <person name="Pohl T."/>
            <person name="Merkel B.J."/>
            <person name="Hornburger P."/>
            <person name="Mueller R.-W."/>
            <person name="Bruemmer F."/>
            <person name="Labrenz M."/>
            <person name="Spormann A.M."/>
            <person name="Op Den Camp H."/>
            <person name="Overmann J."/>
            <person name="Amann R."/>
            <person name="Jetten M.S.M."/>
            <person name="Mascher T."/>
            <person name="Medema M.H."/>
            <person name="Devos D.P."/>
            <person name="Kaster A.-K."/>
            <person name="Ovreas L."/>
            <person name="Rohde M."/>
            <person name="Galperin M.Y."/>
            <person name="Jogler C."/>
        </authorList>
    </citation>
    <scope>NUCLEOTIDE SEQUENCE [LARGE SCALE GENOMIC DNA]</scope>
    <source>
        <strain evidence="3 4">Mal64</strain>
    </source>
</reference>
<dbReference type="RefSeq" id="WP_146399991.1">
    <property type="nucleotide sequence ID" value="NZ_SJPQ01000002.1"/>
</dbReference>
<name>A0A5C5ZNG0_9BACT</name>
<keyword evidence="4" id="KW-1185">Reference proteome</keyword>
<comment type="caution">
    <text evidence="3">The sequence shown here is derived from an EMBL/GenBank/DDBJ whole genome shotgun (WGS) entry which is preliminary data.</text>
</comment>
<dbReference type="Proteomes" id="UP000315440">
    <property type="component" value="Unassembled WGS sequence"/>
</dbReference>
<protein>
    <submittedName>
        <fullName evidence="3">Uncharacterized protein</fullName>
    </submittedName>
</protein>
<feature type="signal peptide" evidence="2">
    <location>
        <begin position="1"/>
        <end position="26"/>
    </location>
</feature>
<sequence precursor="true">MKRLLISAAATALGLTAVLYSTDAMASGISTMLPRAASSSCGGCPGGCDGSCLPCLDGPGLPACAADGSCVPKRSTYGHYPTRWRRWPGDVDVDAADPSEAIDSQDPLLRPLDPPQPAVEDRQAPPSLAEVEEENRASREASSGRANGPSPTGRPAGRPAAGPMARPAAPGRPAPRPMVEPPASRPQEPEFQPLFDEPADDDSGPPAFPFDDFGMKPGAAPASAPMVAKARISVAGEPPVFDPSVWRASGAMPAEASDQAHRSAPAYYTAPLGTPYGAVRQANLPEAATR</sequence>
<dbReference type="AlphaFoldDB" id="A0A5C5ZNG0"/>